<dbReference type="PANTHER" id="PTHR12396">
    <property type="entry name" value="METHYL-CPG BINDING PROTEIN, MBD"/>
    <property type="match status" value="1"/>
</dbReference>
<name>A0A7J7NX30_9MAGN</name>
<dbReference type="Proteomes" id="UP000541444">
    <property type="component" value="Unassembled WGS sequence"/>
</dbReference>
<evidence type="ECO:0000259" key="9">
    <source>
        <dbReference type="PROSITE" id="PS50982"/>
    </source>
</evidence>
<keyword evidence="6" id="KW-0238">DNA-binding</keyword>
<keyword evidence="4" id="KW-0862">Zinc</keyword>
<dbReference type="OrthoDB" id="10072024at2759"/>
<keyword evidence="3" id="KW-0863">Zinc-finger</keyword>
<evidence type="ECO:0000256" key="5">
    <source>
        <dbReference type="ARBA" id="ARBA00023015"/>
    </source>
</evidence>
<dbReference type="Pfam" id="PF07496">
    <property type="entry name" value="zf-CW"/>
    <property type="match status" value="1"/>
</dbReference>
<evidence type="ECO:0000256" key="1">
    <source>
        <dbReference type="ARBA" id="ARBA00004123"/>
    </source>
</evidence>
<reference evidence="11 12" key="1">
    <citation type="journal article" date="2020" name="IScience">
        <title>Genome Sequencing of the Endangered Kingdonia uniflora (Circaeasteraceae, Ranunculales) Reveals Potential Mechanisms of Evolutionary Specialization.</title>
        <authorList>
            <person name="Sun Y."/>
            <person name="Deng T."/>
            <person name="Zhang A."/>
            <person name="Moore M.J."/>
            <person name="Landis J.B."/>
            <person name="Lin N."/>
            <person name="Zhang H."/>
            <person name="Zhang X."/>
            <person name="Huang J."/>
            <person name="Zhang X."/>
            <person name="Sun H."/>
            <person name="Wang H."/>
        </authorList>
    </citation>
    <scope>NUCLEOTIDE SEQUENCE [LARGE SCALE GENOMIC DNA]</scope>
    <source>
        <strain evidence="11">TB1705</strain>
        <tissue evidence="11">Leaf</tissue>
    </source>
</reference>
<accession>A0A7J7NX30</accession>
<dbReference type="AlphaFoldDB" id="A0A7J7NX30"/>
<evidence type="ECO:0008006" key="13">
    <source>
        <dbReference type="Google" id="ProtNLM"/>
    </source>
</evidence>
<dbReference type="GO" id="GO:0005634">
    <property type="term" value="C:nucleus"/>
    <property type="evidence" value="ECO:0007669"/>
    <property type="project" value="UniProtKB-SubCell"/>
</dbReference>
<dbReference type="InterPro" id="IPR011124">
    <property type="entry name" value="Znf_CW"/>
</dbReference>
<keyword evidence="5" id="KW-0805">Transcription regulation</keyword>
<feature type="domain" description="CW-type" evidence="10">
    <location>
        <begin position="15"/>
        <end position="70"/>
    </location>
</feature>
<sequence length="171" mass="19333">MISRAVSNGVIEPPTTVVGLFAVQCGECFTWRVVPTEDEYEKIRETFIEDPWVCSKNPEVSCEDPAGIEYDASRLWVIDKPNIPKTPTGFKRGLSLRKDLSKMDAHYILPTGKKVRGPALVEKFLAENPKYAAGIDVSKNFSFTVPKIIKDTKPRRVFQEQTSRSKRKKIS</sequence>
<evidence type="ECO:0000256" key="6">
    <source>
        <dbReference type="ARBA" id="ARBA00023125"/>
    </source>
</evidence>
<comment type="caution">
    <text evidence="11">The sequence shown here is derived from an EMBL/GenBank/DDBJ whole genome shotgun (WGS) entry which is preliminary data.</text>
</comment>
<evidence type="ECO:0000256" key="4">
    <source>
        <dbReference type="ARBA" id="ARBA00022833"/>
    </source>
</evidence>
<dbReference type="Pfam" id="PF01429">
    <property type="entry name" value="MBD"/>
    <property type="match status" value="1"/>
</dbReference>
<dbReference type="PROSITE" id="PS50982">
    <property type="entry name" value="MBD"/>
    <property type="match status" value="1"/>
</dbReference>
<evidence type="ECO:0000256" key="2">
    <source>
        <dbReference type="ARBA" id="ARBA00022723"/>
    </source>
</evidence>
<dbReference type="EMBL" id="JACGCM010000465">
    <property type="protein sequence ID" value="KAF6171653.1"/>
    <property type="molecule type" value="Genomic_DNA"/>
</dbReference>
<organism evidence="11 12">
    <name type="scientific">Kingdonia uniflora</name>
    <dbReference type="NCBI Taxonomy" id="39325"/>
    <lineage>
        <taxon>Eukaryota</taxon>
        <taxon>Viridiplantae</taxon>
        <taxon>Streptophyta</taxon>
        <taxon>Embryophyta</taxon>
        <taxon>Tracheophyta</taxon>
        <taxon>Spermatophyta</taxon>
        <taxon>Magnoliopsida</taxon>
        <taxon>Ranunculales</taxon>
        <taxon>Circaeasteraceae</taxon>
        <taxon>Kingdonia</taxon>
    </lineage>
</organism>
<comment type="subcellular location">
    <subcellularLocation>
        <location evidence="1">Nucleus</location>
    </subcellularLocation>
</comment>
<dbReference type="InterPro" id="IPR016177">
    <property type="entry name" value="DNA-bd_dom_sf"/>
</dbReference>
<evidence type="ECO:0000256" key="3">
    <source>
        <dbReference type="ARBA" id="ARBA00022771"/>
    </source>
</evidence>
<gene>
    <name evidence="11" type="ORF">GIB67_042168</name>
</gene>
<dbReference type="SUPFAM" id="SSF54171">
    <property type="entry name" value="DNA-binding domain"/>
    <property type="match status" value="1"/>
</dbReference>
<dbReference type="InterPro" id="IPR001739">
    <property type="entry name" value="Methyl_CpG_DNA-bd"/>
</dbReference>
<dbReference type="Gene3D" id="3.30.40.100">
    <property type="match status" value="1"/>
</dbReference>
<keyword evidence="12" id="KW-1185">Reference proteome</keyword>
<evidence type="ECO:0000256" key="7">
    <source>
        <dbReference type="ARBA" id="ARBA00023163"/>
    </source>
</evidence>
<dbReference type="Gene3D" id="3.30.890.10">
    <property type="entry name" value="Methyl-cpg-binding Protein 2, Chain A"/>
    <property type="match status" value="1"/>
</dbReference>
<keyword evidence="2" id="KW-0479">Metal-binding</keyword>
<keyword evidence="7" id="KW-0804">Transcription</keyword>
<protein>
    <recommendedName>
        <fullName evidence="13">Methyl-CpG-binding domain-containing protein 4</fullName>
    </recommendedName>
</protein>
<evidence type="ECO:0000313" key="11">
    <source>
        <dbReference type="EMBL" id="KAF6171653.1"/>
    </source>
</evidence>
<dbReference type="PANTHER" id="PTHR12396:SF10">
    <property type="entry name" value="METHYL-CPG-BINDING DOMAIN-CONTAINING PROTEIN 1-RELATED"/>
    <property type="match status" value="1"/>
</dbReference>
<evidence type="ECO:0000313" key="12">
    <source>
        <dbReference type="Proteomes" id="UP000541444"/>
    </source>
</evidence>
<feature type="domain" description="MBD" evidence="9">
    <location>
        <begin position="76"/>
        <end position="148"/>
    </location>
</feature>
<proteinExistence type="predicted"/>
<dbReference type="GO" id="GO:0008270">
    <property type="term" value="F:zinc ion binding"/>
    <property type="evidence" value="ECO:0007669"/>
    <property type="project" value="UniProtKB-KW"/>
</dbReference>
<dbReference type="SMART" id="SM00391">
    <property type="entry name" value="MBD"/>
    <property type="match status" value="1"/>
</dbReference>
<dbReference type="GO" id="GO:0003677">
    <property type="term" value="F:DNA binding"/>
    <property type="evidence" value="ECO:0007669"/>
    <property type="project" value="UniProtKB-KW"/>
</dbReference>
<dbReference type="PROSITE" id="PS51050">
    <property type="entry name" value="ZF_CW"/>
    <property type="match status" value="1"/>
</dbReference>
<evidence type="ECO:0000256" key="8">
    <source>
        <dbReference type="ARBA" id="ARBA00023242"/>
    </source>
</evidence>
<keyword evidence="8" id="KW-0539">Nucleus</keyword>
<evidence type="ECO:0000259" key="10">
    <source>
        <dbReference type="PROSITE" id="PS51050"/>
    </source>
</evidence>